<organism evidence="1">
    <name type="scientific">Arundo donax</name>
    <name type="common">Giant reed</name>
    <name type="synonym">Donax arundinaceus</name>
    <dbReference type="NCBI Taxonomy" id="35708"/>
    <lineage>
        <taxon>Eukaryota</taxon>
        <taxon>Viridiplantae</taxon>
        <taxon>Streptophyta</taxon>
        <taxon>Embryophyta</taxon>
        <taxon>Tracheophyta</taxon>
        <taxon>Spermatophyta</taxon>
        <taxon>Magnoliopsida</taxon>
        <taxon>Liliopsida</taxon>
        <taxon>Poales</taxon>
        <taxon>Poaceae</taxon>
        <taxon>PACMAD clade</taxon>
        <taxon>Arundinoideae</taxon>
        <taxon>Arundineae</taxon>
        <taxon>Arundo</taxon>
    </lineage>
</organism>
<proteinExistence type="predicted"/>
<dbReference type="EMBL" id="GBRH01279734">
    <property type="protein sequence ID" value="JAD18161.1"/>
    <property type="molecule type" value="Transcribed_RNA"/>
</dbReference>
<protein>
    <submittedName>
        <fullName evidence="1">Uncharacterized protein</fullName>
    </submittedName>
</protein>
<sequence>MTTPAGRAARPGWNGLYGGPRAPRAMLPGLAGYCHDTNSQGSGGLVVGDWD</sequence>
<reference evidence="1" key="2">
    <citation type="journal article" date="2015" name="Data Brief">
        <title>Shoot transcriptome of the giant reed, Arundo donax.</title>
        <authorList>
            <person name="Barrero R.A."/>
            <person name="Guerrero F.D."/>
            <person name="Moolhuijzen P."/>
            <person name="Goolsby J.A."/>
            <person name="Tidwell J."/>
            <person name="Bellgard S.E."/>
            <person name="Bellgard M.I."/>
        </authorList>
    </citation>
    <scope>NUCLEOTIDE SEQUENCE</scope>
    <source>
        <tissue evidence="1">Shoot tissue taken approximately 20 cm above the soil surface</tissue>
    </source>
</reference>
<accession>A0A0A9TTV0</accession>
<dbReference type="AlphaFoldDB" id="A0A0A9TTV0"/>
<reference evidence="1" key="1">
    <citation type="submission" date="2014-09" db="EMBL/GenBank/DDBJ databases">
        <authorList>
            <person name="Magalhaes I.L.F."/>
            <person name="Oliveira U."/>
            <person name="Santos F.R."/>
            <person name="Vidigal T.H.D.A."/>
            <person name="Brescovit A.D."/>
            <person name="Santos A.J."/>
        </authorList>
    </citation>
    <scope>NUCLEOTIDE SEQUENCE</scope>
    <source>
        <tissue evidence="1">Shoot tissue taken approximately 20 cm above the soil surface</tissue>
    </source>
</reference>
<evidence type="ECO:0000313" key="1">
    <source>
        <dbReference type="EMBL" id="JAD18161.1"/>
    </source>
</evidence>
<name>A0A0A9TTV0_ARUDO</name>